<proteinExistence type="predicted"/>
<evidence type="ECO:0000313" key="1">
    <source>
        <dbReference type="EMBL" id="UJO24590.1"/>
    </source>
</evidence>
<dbReference type="AlphaFoldDB" id="A0A9Q8PLF5"/>
<dbReference type="RefSeq" id="XP_047768956.1">
    <property type="nucleotide sequence ID" value="XM_047913121.1"/>
</dbReference>
<sequence length="159" mass="18521">MRNIIYRYVLVEQSAIRCTANTELPTEPGLLRTCREIRHEASDIYFKEDFFLVHMENYEAGQLIRWSLKSRRHLRAHLKFRFHGLNAGSWSNLLVWLEAYNKGEAPGMALREHRSTHVTAVRMFEIVRKQTEKNVPWVEIASILEDIKVALGASGVAWI</sequence>
<name>A0A9Q8PLF5_PASFU</name>
<dbReference type="EMBL" id="CP090174">
    <property type="protein sequence ID" value="UJO24590.1"/>
    <property type="molecule type" value="Genomic_DNA"/>
</dbReference>
<dbReference type="Proteomes" id="UP000756132">
    <property type="component" value="Chromosome 12"/>
</dbReference>
<dbReference type="GeneID" id="71993851"/>
<reference evidence="1" key="1">
    <citation type="submission" date="2021-12" db="EMBL/GenBank/DDBJ databases">
        <authorList>
            <person name="Zaccaron A."/>
            <person name="Stergiopoulos I."/>
        </authorList>
    </citation>
    <scope>NUCLEOTIDE SEQUENCE</scope>
    <source>
        <strain evidence="1">Race5_Kim</strain>
    </source>
</reference>
<reference evidence="1" key="2">
    <citation type="journal article" date="2022" name="Microb. Genom.">
        <title>A chromosome-scale genome assembly of the tomato pathogen Cladosporium fulvum reveals a compartmentalized genome architecture and the presence of a dispensable chromosome.</title>
        <authorList>
            <person name="Zaccaron A.Z."/>
            <person name="Chen L.H."/>
            <person name="Samaras A."/>
            <person name="Stergiopoulos I."/>
        </authorList>
    </citation>
    <scope>NUCLEOTIDE SEQUENCE</scope>
    <source>
        <strain evidence="1">Race5_Kim</strain>
    </source>
</reference>
<keyword evidence="2" id="KW-1185">Reference proteome</keyword>
<accession>A0A9Q8PLF5</accession>
<organism evidence="1 2">
    <name type="scientific">Passalora fulva</name>
    <name type="common">Tomato leaf mold</name>
    <name type="synonym">Cladosporium fulvum</name>
    <dbReference type="NCBI Taxonomy" id="5499"/>
    <lineage>
        <taxon>Eukaryota</taxon>
        <taxon>Fungi</taxon>
        <taxon>Dikarya</taxon>
        <taxon>Ascomycota</taxon>
        <taxon>Pezizomycotina</taxon>
        <taxon>Dothideomycetes</taxon>
        <taxon>Dothideomycetidae</taxon>
        <taxon>Mycosphaerellales</taxon>
        <taxon>Mycosphaerellaceae</taxon>
        <taxon>Fulvia</taxon>
    </lineage>
</organism>
<evidence type="ECO:0000313" key="2">
    <source>
        <dbReference type="Proteomes" id="UP000756132"/>
    </source>
</evidence>
<dbReference type="KEGG" id="ffu:CLAFUR5_13973"/>
<protein>
    <submittedName>
        <fullName evidence="1">Uncharacterized protein</fullName>
    </submittedName>
</protein>
<gene>
    <name evidence="1" type="ORF">CLAFUR5_13973</name>
</gene>
<dbReference type="OrthoDB" id="3643493at2759"/>